<evidence type="ECO:0000313" key="1">
    <source>
        <dbReference type="EMBL" id="UXX84088.1"/>
    </source>
</evidence>
<gene>
    <name evidence="1" type="ORF">N7U68_05390</name>
</gene>
<keyword evidence="2" id="KW-1185">Reference proteome</keyword>
<dbReference type="RefSeq" id="WP_241188147.1">
    <property type="nucleotide sequence ID" value="NZ_CP106738.1"/>
</dbReference>
<dbReference type="InterPro" id="IPR045467">
    <property type="entry name" value="DUF6497"/>
</dbReference>
<proteinExistence type="predicted"/>
<dbReference type="Proteomes" id="UP001064087">
    <property type="component" value="Chromosome"/>
</dbReference>
<name>A0ABY6DGL1_9RHOB</name>
<accession>A0ABY6DGL1</accession>
<organism evidence="1 2">
    <name type="scientific">Roseovarius pelagicus</name>
    <dbReference type="NCBI Taxonomy" id="2980108"/>
    <lineage>
        <taxon>Bacteria</taxon>
        <taxon>Pseudomonadati</taxon>
        <taxon>Pseudomonadota</taxon>
        <taxon>Alphaproteobacteria</taxon>
        <taxon>Rhodobacterales</taxon>
        <taxon>Roseobacteraceae</taxon>
        <taxon>Roseovarius</taxon>
    </lineage>
</organism>
<reference evidence="1" key="1">
    <citation type="submission" date="2022-10" db="EMBL/GenBank/DDBJ databases">
        <title>Roseovarius pelagicus sp. nov., isolated from Arctic seawater.</title>
        <authorList>
            <person name="Hong Y.W."/>
            <person name="Hwang C.Y."/>
        </authorList>
    </citation>
    <scope>NUCLEOTIDE SEQUENCE</scope>
    <source>
        <strain evidence="1">HL-MP18</strain>
    </source>
</reference>
<dbReference type="EMBL" id="CP106738">
    <property type="protein sequence ID" value="UXX84088.1"/>
    <property type="molecule type" value="Genomic_DNA"/>
</dbReference>
<evidence type="ECO:0000313" key="2">
    <source>
        <dbReference type="Proteomes" id="UP001064087"/>
    </source>
</evidence>
<sequence length="123" mass="13487">MATTAVAATAEAAETALVLPSGLNARLHEVLTDRPGGGLVYRFRFVADGFDPRADQVEVVLDDLTYLCREYALARVSDIGPHPRQIVISLADKETEFGVADPTARQVFEAFAIENNTCIWEMF</sequence>
<dbReference type="Pfam" id="PF20107">
    <property type="entry name" value="DUF6497"/>
    <property type="match status" value="1"/>
</dbReference>
<protein>
    <submittedName>
        <fullName evidence="1">DUF6497 family protein</fullName>
    </submittedName>
</protein>